<dbReference type="AlphaFoldDB" id="A0A553HVT3"/>
<feature type="region of interest" description="Disordered" evidence="1">
    <location>
        <begin position="1"/>
        <end position="74"/>
    </location>
</feature>
<dbReference type="EMBL" id="VFLP01000039">
    <property type="protein sequence ID" value="TRX92062.1"/>
    <property type="molecule type" value="Genomic_DNA"/>
</dbReference>
<feature type="compositionally biased region" description="Basic and acidic residues" evidence="1">
    <location>
        <begin position="37"/>
        <end position="47"/>
    </location>
</feature>
<protein>
    <submittedName>
        <fullName evidence="2">Uncharacterized protein</fullName>
    </submittedName>
</protein>
<proteinExistence type="predicted"/>
<evidence type="ECO:0000313" key="3">
    <source>
        <dbReference type="Proteomes" id="UP000319160"/>
    </source>
</evidence>
<reference evidence="3" key="1">
    <citation type="submission" date="2019-06" db="EMBL/GenBank/DDBJ databases">
        <title>Draft genome sequence of the griseofulvin-producing fungus Xylaria cubensis strain G536.</title>
        <authorList>
            <person name="Mead M.E."/>
            <person name="Raja H.A."/>
            <person name="Steenwyk J.L."/>
            <person name="Knowles S.L."/>
            <person name="Oberlies N.H."/>
            <person name="Rokas A."/>
        </authorList>
    </citation>
    <scope>NUCLEOTIDE SEQUENCE [LARGE SCALE GENOMIC DNA]</scope>
    <source>
        <strain evidence="3">G536</strain>
    </source>
</reference>
<evidence type="ECO:0000313" key="2">
    <source>
        <dbReference type="EMBL" id="TRX92062.1"/>
    </source>
</evidence>
<accession>A0A553HVT3</accession>
<organism evidence="2 3">
    <name type="scientific">Xylaria flabelliformis</name>
    <dbReference type="NCBI Taxonomy" id="2512241"/>
    <lineage>
        <taxon>Eukaryota</taxon>
        <taxon>Fungi</taxon>
        <taxon>Dikarya</taxon>
        <taxon>Ascomycota</taxon>
        <taxon>Pezizomycotina</taxon>
        <taxon>Sordariomycetes</taxon>
        <taxon>Xylariomycetidae</taxon>
        <taxon>Xylariales</taxon>
        <taxon>Xylariaceae</taxon>
        <taxon>Xylaria</taxon>
    </lineage>
</organism>
<keyword evidence="3" id="KW-1185">Reference proteome</keyword>
<evidence type="ECO:0000256" key="1">
    <source>
        <dbReference type="SAM" id="MobiDB-lite"/>
    </source>
</evidence>
<sequence length="74" mass="7839">MSSASKDQGRESPPPEMQSGRQIHETPASGQGVANTDNKEQTNEEQLKNLTSNPAGPMDASLGDKFAKGPTKKV</sequence>
<name>A0A553HVT3_9PEZI</name>
<comment type="caution">
    <text evidence="2">The sequence shown here is derived from an EMBL/GenBank/DDBJ whole genome shotgun (WGS) entry which is preliminary data.</text>
</comment>
<dbReference type="OrthoDB" id="5375886at2759"/>
<dbReference type="Proteomes" id="UP000319160">
    <property type="component" value="Unassembled WGS sequence"/>
</dbReference>
<gene>
    <name evidence="2" type="ORF">FHL15_006929</name>
</gene>